<name>A0A4Y7S9X4_COPMI</name>
<organism evidence="1 2">
    <name type="scientific">Coprinellus micaceus</name>
    <name type="common">Glistening ink-cap mushroom</name>
    <name type="synonym">Coprinus micaceus</name>
    <dbReference type="NCBI Taxonomy" id="71717"/>
    <lineage>
        <taxon>Eukaryota</taxon>
        <taxon>Fungi</taxon>
        <taxon>Dikarya</taxon>
        <taxon>Basidiomycota</taxon>
        <taxon>Agaricomycotina</taxon>
        <taxon>Agaricomycetes</taxon>
        <taxon>Agaricomycetidae</taxon>
        <taxon>Agaricales</taxon>
        <taxon>Agaricineae</taxon>
        <taxon>Psathyrellaceae</taxon>
        <taxon>Coprinellus</taxon>
    </lineage>
</organism>
<gene>
    <name evidence="1" type="ORF">FA13DRAFT_1720118</name>
</gene>
<dbReference type="Proteomes" id="UP000298030">
    <property type="component" value="Unassembled WGS sequence"/>
</dbReference>
<protein>
    <submittedName>
        <fullName evidence="1">Uncharacterized protein</fullName>
    </submittedName>
</protein>
<reference evidence="1 2" key="1">
    <citation type="journal article" date="2019" name="Nat. Ecol. Evol.">
        <title>Megaphylogeny resolves global patterns of mushroom evolution.</title>
        <authorList>
            <person name="Varga T."/>
            <person name="Krizsan K."/>
            <person name="Foldi C."/>
            <person name="Dima B."/>
            <person name="Sanchez-Garcia M."/>
            <person name="Sanchez-Ramirez S."/>
            <person name="Szollosi G.J."/>
            <person name="Szarkandi J.G."/>
            <person name="Papp V."/>
            <person name="Albert L."/>
            <person name="Andreopoulos W."/>
            <person name="Angelini C."/>
            <person name="Antonin V."/>
            <person name="Barry K.W."/>
            <person name="Bougher N.L."/>
            <person name="Buchanan P."/>
            <person name="Buyck B."/>
            <person name="Bense V."/>
            <person name="Catcheside P."/>
            <person name="Chovatia M."/>
            <person name="Cooper J."/>
            <person name="Damon W."/>
            <person name="Desjardin D."/>
            <person name="Finy P."/>
            <person name="Geml J."/>
            <person name="Haridas S."/>
            <person name="Hughes K."/>
            <person name="Justo A."/>
            <person name="Karasinski D."/>
            <person name="Kautmanova I."/>
            <person name="Kiss B."/>
            <person name="Kocsube S."/>
            <person name="Kotiranta H."/>
            <person name="LaButti K.M."/>
            <person name="Lechner B.E."/>
            <person name="Liimatainen K."/>
            <person name="Lipzen A."/>
            <person name="Lukacs Z."/>
            <person name="Mihaltcheva S."/>
            <person name="Morgado L.N."/>
            <person name="Niskanen T."/>
            <person name="Noordeloos M.E."/>
            <person name="Ohm R.A."/>
            <person name="Ortiz-Santana B."/>
            <person name="Ovrebo C."/>
            <person name="Racz N."/>
            <person name="Riley R."/>
            <person name="Savchenko A."/>
            <person name="Shiryaev A."/>
            <person name="Soop K."/>
            <person name="Spirin V."/>
            <person name="Szebenyi C."/>
            <person name="Tomsovsky M."/>
            <person name="Tulloss R.E."/>
            <person name="Uehling J."/>
            <person name="Grigoriev I.V."/>
            <person name="Vagvolgyi C."/>
            <person name="Papp T."/>
            <person name="Martin F.M."/>
            <person name="Miettinen O."/>
            <person name="Hibbett D.S."/>
            <person name="Nagy L.G."/>
        </authorList>
    </citation>
    <scope>NUCLEOTIDE SEQUENCE [LARGE SCALE GENOMIC DNA]</scope>
    <source>
        <strain evidence="1 2">FP101781</strain>
    </source>
</reference>
<evidence type="ECO:0000313" key="1">
    <source>
        <dbReference type="EMBL" id="TEB18347.1"/>
    </source>
</evidence>
<comment type="caution">
    <text evidence="1">The sequence shown here is derived from an EMBL/GenBank/DDBJ whole genome shotgun (WGS) entry which is preliminary data.</text>
</comment>
<dbReference type="AlphaFoldDB" id="A0A4Y7S9X4"/>
<proteinExistence type="predicted"/>
<sequence length="367" mass="41056">MTSEAHQSLVGVPATLQQLPISPPDIARQSSTLIEQTEPETQQPGQSQILSKSSGHGLWMAWEARIRVGSTDSDLAAGLYAALHGKLKPTGHPMQRRVRNPWSRQVEASGSVYCDVGTFAERVSRAVLDFESSHPRVGRRHQRRCGGRNEVGRWDSIPGECSPNPALKVFGVRRRSSSPPIFHPRLHPHRDLHLLIQPWPYLEFEWSPPTAFDNLCKLVVRLCHLAQPRNSSRLYVDAKVIIFKPAGWYCFGHSKHSTYSRFPGSAYFHCIAVPVLMISTSYSLPHPQLVPTSLNELLSLALWIVQEGGSHLCASSHPSPITSSLWTNLWRIAISHPHITTSHKALWPPQLYDSLALSDVTMTTYPF</sequence>
<keyword evidence="2" id="KW-1185">Reference proteome</keyword>
<accession>A0A4Y7S9X4</accession>
<dbReference type="EMBL" id="QPFP01000267">
    <property type="protein sequence ID" value="TEB18347.1"/>
    <property type="molecule type" value="Genomic_DNA"/>
</dbReference>
<evidence type="ECO:0000313" key="2">
    <source>
        <dbReference type="Proteomes" id="UP000298030"/>
    </source>
</evidence>